<reference evidence="12" key="2">
    <citation type="submission" date="2008-12" db="EMBL/GenBank/DDBJ databases">
        <title>Improved gene annotation of the rice (Oryza sativa) genomes.</title>
        <authorList>
            <person name="Wang J."/>
            <person name="Li R."/>
            <person name="Fan W."/>
            <person name="Huang Q."/>
            <person name="Zhang J."/>
            <person name="Zhou Y."/>
            <person name="Hu Y."/>
            <person name="Zi S."/>
            <person name="Li J."/>
            <person name="Ni P."/>
            <person name="Zheng H."/>
            <person name="Zhang Y."/>
            <person name="Zhao M."/>
            <person name="Hao Q."/>
            <person name="McDermott J."/>
            <person name="Samudrala R."/>
            <person name="Kristiansen K."/>
            <person name="Wong G.K.-S."/>
        </authorList>
    </citation>
    <scope>NUCLEOTIDE SEQUENCE</scope>
</reference>
<protein>
    <recommendedName>
        <fullName evidence="9">D-lactate dehydrogenase (cytochrome)</fullName>
        <ecNumber evidence="9">1.1.2.4</ecNumber>
    </recommendedName>
</protein>
<dbReference type="SUPFAM" id="SSF56176">
    <property type="entry name" value="FAD-binding/transporter-associated domain-like"/>
    <property type="match status" value="1"/>
</dbReference>
<comment type="similarity">
    <text evidence="3">Belongs to the FAD-binding oxidoreductase/transferase type 4 family.</text>
</comment>
<dbReference type="InterPro" id="IPR006094">
    <property type="entry name" value="Oxid_FAD_bind_N"/>
</dbReference>
<evidence type="ECO:0000256" key="6">
    <source>
        <dbReference type="ARBA" id="ARBA00022946"/>
    </source>
</evidence>
<dbReference type="InterPro" id="IPR016166">
    <property type="entry name" value="FAD-bd_PCMH"/>
</dbReference>
<evidence type="ECO:0000256" key="4">
    <source>
        <dbReference type="ARBA" id="ARBA00022630"/>
    </source>
</evidence>
<evidence type="ECO:0000256" key="10">
    <source>
        <dbReference type="SAM" id="MobiDB-lite"/>
    </source>
</evidence>
<keyword evidence="4" id="KW-0285">Flavoprotein</keyword>
<keyword evidence="6" id="KW-0809">Transit peptide</keyword>
<dbReference type="EC" id="1.1.2.4" evidence="9"/>
<dbReference type="Proteomes" id="UP000007752">
    <property type="component" value="Chromosome 7"/>
</dbReference>
<dbReference type="Gene3D" id="1.10.45.10">
    <property type="entry name" value="Vanillyl-alcohol Oxidase, Chain A, domain 4"/>
    <property type="match status" value="1"/>
</dbReference>
<dbReference type="PANTHER" id="PTHR11748">
    <property type="entry name" value="D-LACTATE DEHYDROGENASE"/>
    <property type="match status" value="1"/>
</dbReference>
<evidence type="ECO:0000259" key="11">
    <source>
        <dbReference type="PROSITE" id="PS51387"/>
    </source>
</evidence>
<comment type="cofactor">
    <cofactor evidence="1">
        <name>FAD</name>
        <dbReference type="ChEBI" id="CHEBI:57692"/>
    </cofactor>
</comment>
<sequence length="548" mass="59957">MATAAAALLRLSRSRRPLLPLSSLRLPPPAPYHHHSHSQTPPSSSSSHARLPAFLSFLAAAAAAGGTTVALCDSGIDHRVGGKESTELVVRGERKRVPNEFIDELASFLGENLTVDYEERHYHGTPQNSFHKAVNVPDVVVFPRSQDEVQKIVMACNKYKVPIVPYGGATSIEGHTLAPHGGVCINMSLMKFALNRSQKIKSLHVEDMDVVVEPGVGWIELNEYLKPYGLFFPLDPGKYGTMRDNVINLQAVLPNGDVVKTGSRARKSAAGYDLARLIIGSEGTLGVITEVTVRLQKLPSHSVVAMCNFQTIKDAADVAIATMLSGIQVSRVELLDEVQIRAINMANGKNLPEVPTLMFEFIGTEAYALEQTLLVQKIATEHHGSDFVFVEELDAKEELWKIRKEALWAGFAMKPDHEAMITDVCVPLSRLAECISVSKEKLDASPLTCLVIAHAGDGNFHTIILFDPSQEDQRREAERLNHFMVHTALSMEGTCTGEHGVGTGKMKASYLEKELGIESLRTMKRIKAALDPNNIMNPGKLIPPQVCI</sequence>
<dbReference type="PROSITE" id="PS51387">
    <property type="entry name" value="FAD_PCMH"/>
    <property type="match status" value="1"/>
</dbReference>
<evidence type="ECO:0000313" key="12">
    <source>
        <dbReference type="EMBL" id="EEE66611.1"/>
    </source>
</evidence>
<dbReference type="Gene3D" id="3.30.465.10">
    <property type="match status" value="2"/>
</dbReference>
<evidence type="ECO:0000256" key="8">
    <source>
        <dbReference type="ARBA" id="ARBA00023128"/>
    </source>
</evidence>
<dbReference type="GO" id="GO:0005739">
    <property type="term" value="C:mitochondrion"/>
    <property type="evidence" value="ECO:0007669"/>
    <property type="project" value="UniProtKB-SubCell"/>
</dbReference>
<keyword evidence="8" id="KW-0496">Mitochondrion</keyword>
<dbReference type="SUPFAM" id="SSF55103">
    <property type="entry name" value="FAD-linked oxidases, C-terminal domain"/>
    <property type="match status" value="1"/>
</dbReference>
<comment type="subcellular location">
    <subcellularLocation>
        <location evidence="2">Mitochondrion</location>
    </subcellularLocation>
</comment>
<evidence type="ECO:0000256" key="7">
    <source>
        <dbReference type="ARBA" id="ARBA00023002"/>
    </source>
</evidence>
<dbReference type="Pfam" id="PF01565">
    <property type="entry name" value="FAD_binding_4"/>
    <property type="match status" value="1"/>
</dbReference>
<proteinExistence type="inferred from homology"/>
<feature type="compositionally biased region" description="Low complexity" evidence="10">
    <location>
        <begin position="38"/>
        <end position="47"/>
    </location>
</feature>
<dbReference type="InterPro" id="IPR016171">
    <property type="entry name" value="Vanillyl_alc_oxidase_C-sub2"/>
</dbReference>
<keyword evidence="7" id="KW-0560">Oxidoreductase</keyword>
<dbReference type="GO" id="GO:0071949">
    <property type="term" value="F:FAD binding"/>
    <property type="evidence" value="ECO:0007669"/>
    <property type="project" value="InterPro"/>
</dbReference>
<evidence type="ECO:0000256" key="1">
    <source>
        <dbReference type="ARBA" id="ARBA00001974"/>
    </source>
</evidence>
<evidence type="ECO:0000256" key="5">
    <source>
        <dbReference type="ARBA" id="ARBA00022827"/>
    </source>
</evidence>
<dbReference type="FunFam" id="3.30.70.2740:FF:000001">
    <property type="entry name" value="D-lactate dehydrogenase mitochondrial"/>
    <property type="match status" value="1"/>
</dbReference>
<organism evidence="12">
    <name type="scientific">Oryza sativa subsp. japonica</name>
    <name type="common">Rice</name>
    <dbReference type="NCBI Taxonomy" id="39947"/>
    <lineage>
        <taxon>Eukaryota</taxon>
        <taxon>Viridiplantae</taxon>
        <taxon>Streptophyta</taxon>
        <taxon>Embryophyta</taxon>
        <taxon>Tracheophyta</taxon>
        <taxon>Spermatophyta</taxon>
        <taxon>Magnoliopsida</taxon>
        <taxon>Liliopsida</taxon>
        <taxon>Poales</taxon>
        <taxon>Poaceae</taxon>
        <taxon>BOP clade</taxon>
        <taxon>Oryzoideae</taxon>
        <taxon>Oryzeae</taxon>
        <taxon>Oryzinae</taxon>
        <taxon>Oryza</taxon>
        <taxon>Oryza sativa</taxon>
    </lineage>
</organism>
<dbReference type="Gene3D" id="3.30.70.2740">
    <property type="match status" value="1"/>
</dbReference>
<keyword evidence="5" id="KW-0274">FAD</keyword>
<name>B9FVM4_ORYSJ</name>
<reference evidence="12" key="1">
    <citation type="journal article" date="2005" name="PLoS Biol.">
        <title>The genomes of Oryza sativa: a history of duplications.</title>
        <authorList>
            <person name="Yu J."/>
            <person name="Wang J."/>
            <person name="Lin W."/>
            <person name="Li S."/>
            <person name="Li H."/>
            <person name="Zhou J."/>
            <person name="Ni P."/>
            <person name="Dong W."/>
            <person name="Hu S."/>
            <person name="Zeng C."/>
            <person name="Zhang J."/>
            <person name="Zhang Y."/>
            <person name="Li R."/>
            <person name="Xu Z."/>
            <person name="Li S."/>
            <person name="Li X."/>
            <person name="Zheng H."/>
            <person name="Cong L."/>
            <person name="Lin L."/>
            <person name="Yin J."/>
            <person name="Geng J."/>
            <person name="Li G."/>
            <person name="Shi J."/>
            <person name="Liu J."/>
            <person name="Lv H."/>
            <person name="Li J."/>
            <person name="Wang J."/>
            <person name="Deng Y."/>
            <person name="Ran L."/>
            <person name="Shi X."/>
            <person name="Wang X."/>
            <person name="Wu Q."/>
            <person name="Li C."/>
            <person name="Ren X."/>
            <person name="Wang J."/>
            <person name="Wang X."/>
            <person name="Li D."/>
            <person name="Liu D."/>
            <person name="Zhang X."/>
            <person name="Ji Z."/>
            <person name="Zhao W."/>
            <person name="Sun Y."/>
            <person name="Zhang Z."/>
            <person name="Bao J."/>
            <person name="Han Y."/>
            <person name="Dong L."/>
            <person name="Ji J."/>
            <person name="Chen P."/>
            <person name="Wu S."/>
            <person name="Liu J."/>
            <person name="Xiao Y."/>
            <person name="Bu D."/>
            <person name="Tan J."/>
            <person name="Yang L."/>
            <person name="Ye C."/>
            <person name="Zhang J."/>
            <person name="Xu J."/>
            <person name="Zhou Y."/>
            <person name="Yu Y."/>
            <person name="Zhang B."/>
            <person name="Zhuang S."/>
            <person name="Wei H."/>
            <person name="Liu B."/>
            <person name="Lei M."/>
            <person name="Yu H."/>
            <person name="Li Y."/>
            <person name="Xu H."/>
            <person name="Wei S."/>
            <person name="He X."/>
            <person name="Fang L."/>
            <person name="Zhang Z."/>
            <person name="Zhang Y."/>
            <person name="Huang X."/>
            <person name="Su Z."/>
            <person name="Tong W."/>
            <person name="Li J."/>
            <person name="Tong Z."/>
            <person name="Li S."/>
            <person name="Ye J."/>
            <person name="Wang L."/>
            <person name="Fang L."/>
            <person name="Lei T."/>
            <person name="Chen C."/>
            <person name="Chen H."/>
            <person name="Xu Z."/>
            <person name="Li H."/>
            <person name="Huang H."/>
            <person name="Zhang F."/>
            <person name="Xu H."/>
            <person name="Li N."/>
            <person name="Zhao C."/>
            <person name="Li S."/>
            <person name="Dong L."/>
            <person name="Huang Y."/>
            <person name="Li L."/>
            <person name="Xi Y."/>
            <person name="Qi Q."/>
            <person name="Li W."/>
            <person name="Zhang B."/>
            <person name="Hu W."/>
            <person name="Zhang Y."/>
            <person name="Tian X."/>
            <person name="Jiao Y."/>
            <person name="Liang X."/>
            <person name="Jin J."/>
            <person name="Gao L."/>
            <person name="Zheng W."/>
            <person name="Hao B."/>
            <person name="Liu S."/>
            <person name="Wang W."/>
            <person name="Yuan L."/>
            <person name="Cao M."/>
            <person name="McDermott J."/>
            <person name="Samudrala R."/>
            <person name="Wang J."/>
            <person name="Wong G.K."/>
            <person name="Yang H."/>
        </authorList>
    </citation>
    <scope>NUCLEOTIDE SEQUENCE [LARGE SCALE GENOMIC DNA]</scope>
</reference>
<evidence type="ECO:0000256" key="9">
    <source>
        <dbReference type="ARBA" id="ARBA00038897"/>
    </source>
</evidence>
<dbReference type="GO" id="GO:0004458">
    <property type="term" value="F:D-lactate dehydrogenase (cytochrome) activity"/>
    <property type="evidence" value="ECO:0007669"/>
    <property type="project" value="UniProtKB-EC"/>
</dbReference>
<dbReference type="InterPro" id="IPR016169">
    <property type="entry name" value="FAD-bd_PCMH_sub2"/>
</dbReference>
<dbReference type="Pfam" id="PF02913">
    <property type="entry name" value="FAD-oxidase_C"/>
    <property type="match status" value="1"/>
</dbReference>
<accession>B9FVM4</accession>
<dbReference type="PANTHER" id="PTHR11748:SF111">
    <property type="entry name" value="D-LACTATE DEHYDROGENASE, MITOCHONDRIAL-RELATED"/>
    <property type="match status" value="1"/>
</dbReference>
<gene>
    <name evidence="12" type="ORF">OsJ_23188</name>
</gene>
<feature type="region of interest" description="Disordered" evidence="10">
    <location>
        <begin position="20"/>
        <end position="47"/>
    </location>
</feature>
<dbReference type="EMBL" id="CM000144">
    <property type="protein sequence ID" value="EEE66611.1"/>
    <property type="molecule type" value="Genomic_DNA"/>
</dbReference>
<dbReference type="AlphaFoldDB" id="B9FVM4"/>
<evidence type="ECO:0000256" key="3">
    <source>
        <dbReference type="ARBA" id="ARBA00008000"/>
    </source>
</evidence>
<dbReference type="InterPro" id="IPR036318">
    <property type="entry name" value="FAD-bd_PCMH-like_sf"/>
</dbReference>
<dbReference type="FunFam" id="1.10.45.10:FF:000001">
    <property type="entry name" value="D-lactate dehydrogenase mitochondrial"/>
    <property type="match status" value="1"/>
</dbReference>
<dbReference type="InterPro" id="IPR004113">
    <property type="entry name" value="FAD-bd_oxidored_4_C"/>
</dbReference>
<feature type="domain" description="FAD-binding PCMH-type" evidence="11">
    <location>
        <begin position="133"/>
        <end position="298"/>
    </location>
</feature>
<dbReference type="InterPro" id="IPR016164">
    <property type="entry name" value="FAD-linked_Oxase-like_C"/>
</dbReference>
<evidence type="ECO:0000256" key="2">
    <source>
        <dbReference type="ARBA" id="ARBA00004173"/>
    </source>
</evidence>